<reference evidence="4" key="1">
    <citation type="submission" date="2019-09" db="EMBL/GenBank/DDBJ databases">
        <authorList>
            <person name="Zhang L."/>
        </authorList>
    </citation>
    <scope>NUCLEOTIDE SEQUENCE</scope>
</reference>
<sequence>MRIRTGRVEAAAMEERDDTHVCKICDRTFKCGRALGGHMRSHLTTLKLPIEPPKKQQYHYRVEEEEEEEVVVKKEDDDEKGRRRQEAYEEEEEEEGAIREEIEENYIYSLRENPRRSFRLSDPEFSFAVDASSSAAAAAAAPPLTVPPPAAAAIATTTVHDSQSDTEELYRTSRKRARTHRFALVPGGGEASPEEPASSISETSPEEDVAISLMLLSRDLRPQLDSSLAASSSQASKRRRKFQCGTCRKIFPSYQALGGHRAGHKKSKGSCAPPGLDGLPELSGDGKIHECPVCFRVFGSGQALGGHKRTHLLAGGDGIPVNEREDSMLDLNLPAAADDSTSAVSYAELIDPEKTN</sequence>
<dbReference type="PROSITE" id="PS50157">
    <property type="entry name" value="ZINC_FINGER_C2H2_2"/>
    <property type="match status" value="3"/>
</dbReference>
<evidence type="ECO:0000259" key="3">
    <source>
        <dbReference type="PROSITE" id="PS50157"/>
    </source>
</evidence>
<dbReference type="Gene3D" id="3.30.160.60">
    <property type="entry name" value="Classic Zinc Finger"/>
    <property type="match status" value="1"/>
</dbReference>
<dbReference type="OMA" id="KICFRSE"/>
<feature type="domain" description="C2H2-type" evidence="3">
    <location>
        <begin position="289"/>
        <end position="311"/>
    </location>
</feature>
<name>A0A5K1CV47_9MAGN</name>
<keyword evidence="1" id="KW-0863">Zinc-finger</keyword>
<dbReference type="Pfam" id="PF13912">
    <property type="entry name" value="zf-C2H2_6"/>
    <property type="match status" value="3"/>
</dbReference>
<keyword evidence="1" id="KW-0862">Zinc</keyword>
<dbReference type="Gramene" id="NC4G0023490.1">
    <property type="protein sequence ID" value="NC4G0023490.1:cds"/>
    <property type="gene ID" value="NC4G0023490"/>
</dbReference>
<dbReference type="GO" id="GO:0008270">
    <property type="term" value="F:zinc ion binding"/>
    <property type="evidence" value="ECO:0007669"/>
    <property type="project" value="UniProtKB-KW"/>
</dbReference>
<dbReference type="SUPFAM" id="SSF57667">
    <property type="entry name" value="beta-beta-alpha zinc fingers"/>
    <property type="match status" value="1"/>
</dbReference>
<gene>
    <name evidence="4" type="ORF">NYM_LOCUS17182</name>
</gene>
<dbReference type="AlphaFoldDB" id="A0A5K1CV47"/>
<feature type="compositionally biased region" description="Low complexity" evidence="2">
    <location>
        <begin position="194"/>
        <end position="203"/>
    </location>
</feature>
<evidence type="ECO:0000256" key="1">
    <source>
        <dbReference type="PROSITE-ProRule" id="PRU00042"/>
    </source>
</evidence>
<feature type="region of interest" description="Disordered" evidence="2">
    <location>
        <begin position="61"/>
        <end position="98"/>
    </location>
</feature>
<dbReference type="PANTHER" id="PTHR46326">
    <property type="entry name" value="ZINC FINGER PROTEIN ZAT1-RELATED"/>
    <property type="match status" value="1"/>
</dbReference>
<dbReference type="EMBL" id="LR721782">
    <property type="protein sequence ID" value="VVW30116.1"/>
    <property type="molecule type" value="Genomic_DNA"/>
</dbReference>
<evidence type="ECO:0000313" key="4">
    <source>
        <dbReference type="EMBL" id="VVW30116.1"/>
    </source>
</evidence>
<feature type="domain" description="C2H2-type" evidence="3">
    <location>
        <begin position="242"/>
        <end position="269"/>
    </location>
</feature>
<protein>
    <recommendedName>
        <fullName evidence="3">C2H2-type domain-containing protein</fullName>
    </recommendedName>
</protein>
<feature type="domain" description="C2H2-type" evidence="3">
    <location>
        <begin position="20"/>
        <end position="42"/>
    </location>
</feature>
<organism evidence="4">
    <name type="scientific">Nymphaea colorata</name>
    <name type="common">pocket water lily</name>
    <dbReference type="NCBI Taxonomy" id="210225"/>
    <lineage>
        <taxon>Eukaryota</taxon>
        <taxon>Viridiplantae</taxon>
        <taxon>Streptophyta</taxon>
        <taxon>Embryophyta</taxon>
        <taxon>Tracheophyta</taxon>
        <taxon>Spermatophyta</taxon>
        <taxon>Magnoliopsida</taxon>
        <taxon>Nymphaeales</taxon>
        <taxon>Nymphaeaceae</taxon>
        <taxon>Nymphaea</taxon>
    </lineage>
</organism>
<proteinExistence type="predicted"/>
<dbReference type="InterPro" id="IPR036236">
    <property type="entry name" value="Znf_C2H2_sf"/>
</dbReference>
<feature type="region of interest" description="Disordered" evidence="2">
    <location>
        <begin position="185"/>
        <end position="204"/>
    </location>
</feature>
<evidence type="ECO:0000256" key="2">
    <source>
        <dbReference type="SAM" id="MobiDB-lite"/>
    </source>
</evidence>
<dbReference type="PROSITE" id="PS00028">
    <property type="entry name" value="ZINC_FINGER_C2H2_1"/>
    <property type="match status" value="3"/>
</dbReference>
<dbReference type="InterPro" id="IPR013087">
    <property type="entry name" value="Znf_C2H2_type"/>
</dbReference>
<dbReference type="SMART" id="SM00355">
    <property type="entry name" value="ZnF_C2H2"/>
    <property type="match status" value="3"/>
</dbReference>
<keyword evidence="1" id="KW-0479">Metal-binding</keyword>
<dbReference type="InterPro" id="IPR044303">
    <property type="entry name" value="ZAT1/4/9"/>
</dbReference>
<feature type="compositionally biased region" description="Basic and acidic residues" evidence="2">
    <location>
        <begin position="70"/>
        <end position="87"/>
    </location>
</feature>
<dbReference type="OrthoDB" id="9411774at2759"/>
<accession>A0A5K1CV47</accession>
<dbReference type="GO" id="GO:0006355">
    <property type="term" value="P:regulation of DNA-templated transcription"/>
    <property type="evidence" value="ECO:0007669"/>
    <property type="project" value="InterPro"/>
</dbReference>
<dbReference type="PANTHER" id="PTHR46326:SF2">
    <property type="entry name" value="ZINC FINGER PROTEIN ZAT1-RELATED"/>
    <property type="match status" value="1"/>
</dbReference>